<accession>A0A9X4SBV7</accession>
<sequence>MNKDYLVSPSNDKLLKSSVNNLFEARKYNVQIINSVRASSSIVEETIAQQKQMMEAINSSIPKMNTLAIASDLIKQMDYAKIIGEDLQKTIISSQVAQVSELTKNITQVLDNLKYSITPNVFTYQTEISKMVSSIQSMYPDINLSDSSPSISENQKIDIKKYEINNTNTYAEKNYNPLVQESDDIKKLGFLLEKFLISYQIAKKISSHTYTLASENKIALTLYANSFTLLVEYIANITNPVLVSLSLSIITTAIIHLTDKN</sequence>
<evidence type="ECO:0000313" key="1">
    <source>
        <dbReference type="EMBL" id="MDG6145019.1"/>
    </source>
</evidence>
<gene>
    <name evidence="1" type="ORF">NF717_05030</name>
</gene>
<organism evidence="1 2">
    <name type="scientific">Lactococcus formosensis</name>
    <dbReference type="NCBI Taxonomy" id="1281486"/>
    <lineage>
        <taxon>Bacteria</taxon>
        <taxon>Bacillati</taxon>
        <taxon>Bacillota</taxon>
        <taxon>Bacilli</taxon>
        <taxon>Lactobacillales</taxon>
        <taxon>Streptococcaceae</taxon>
        <taxon>Lactococcus</taxon>
    </lineage>
</organism>
<reference evidence="1" key="1">
    <citation type="submission" date="2022-06" db="EMBL/GenBank/DDBJ databases">
        <title>Lactococcus from bovine mastitis in China.</title>
        <authorList>
            <person name="Lin Y."/>
            <person name="Han B."/>
        </authorList>
    </citation>
    <scope>NUCLEOTIDE SEQUENCE</scope>
    <source>
        <strain evidence="1">Ningxia-I-26</strain>
    </source>
</reference>
<dbReference type="AlphaFoldDB" id="A0A9X4SBV7"/>
<name>A0A9X4SBV7_9LACT</name>
<comment type="caution">
    <text evidence="1">The sequence shown here is derived from an EMBL/GenBank/DDBJ whole genome shotgun (WGS) entry which is preliminary data.</text>
</comment>
<dbReference type="RefSeq" id="WP_279359752.1">
    <property type="nucleotide sequence ID" value="NZ_JAMWDY010000003.1"/>
</dbReference>
<keyword evidence="2" id="KW-1185">Reference proteome</keyword>
<proteinExistence type="predicted"/>
<protein>
    <submittedName>
        <fullName evidence="1">Uncharacterized protein</fullName>
    </submittedName>
</protein>
<dbReference type="Proteomes" id="UP001153199">
    <property type="component" value="Unassembled WGS sequence"/>
</dbReference>
<evidence type="ECO:0000313" key="2">
    <source>
        <dbReference type="Proteomes" id="UP001153199"/>
    </source>
</evidence>
<dbReference type="EMBL" id="JAMWFV010000004">
    <property type="protein sequence ID" value="MDG6145019.1"/>
    <property type="molecule type" value="Genomic_DNA"/>
</dbReference>